<protein>
    <submittedName>
        <fullName evidence="6">NEDD8-specific protease 2</fullName>
    </submittedName>
</protein>
<dbReference type="STRING" id="133383.A0A1R0GW99"/>
<dbReference type="Gene3D" id="3.40.395.10">
    <property type="entry name" value="Adenoviral Proteinase, Chain A"/>
    <property type="match status" value="1"/>
</dbReference>
<dbReference type="GO" id="GO:0006508">
    <property type="term" value="P:proteolysis"/>
    <property type="evidence" value="ECO:0007669"/>
    <property type="project" value="UniProtKB-KW"/>
</dbReference>
<dbReference type="EMBL" id="LSSL01002696">
    <property type="protein sequence ID" value="OLY81173.1"/>
    <property type="molecule type" value="Genomic_DNA"/>
</dbReference>
<dbReference type="SUPFAM" id="SSF54001">
    <property type="entry name" value="Cysteine proteinases"/>
    <property type="match status" value="1"/>
</dbReference>
<dbReference type="AlphaFoldDB" id="A0A1R0GW99"/>
<name>A0A1R0GW99_9FUNG</name>
<proteinExistence type="inferred from homology"/>
<comment type="similarity">
    <text evidence="1">Belongs to the peptidase C48 family.</text>
</comment>
<dbReference type="Pfam" id="PF02902">
    <property type="entry name" value="Peptidase_C48"/>
    <property type="match status" value="1"/>
</dbReference>
<dbReference type="GO" id="GO:0008234">
    <property type="term" value="F:cysteine-type peptidase activity"/>
    <property type="evidence" value="ECO:0007669"/>
    <property type="project" value="UniProtKB-KW"/>
</dbReference>
<dbReference type="PROSITE" id="PS50600">
    <property type="entry name" value="ULP_PROTEASE"/>
    <property type="match status" value="1"/>
</dbReference>
<keyword evidence="2 6" id="KW-0645">Protease</keyword>
<keyword evidence="3" id="KW-0378">Hydrolase</keyword>
<evidence type="ECO:0000256" key="4">
    <source>
        <dbReference type="ARBA" id="ARBA00022807"/>
    </source>
</evidence>
<dbReference type="Proteomes" id="UP000187455">
    <property type="component" value="Unassembled WGS sequence"/>
</dbReference>
<organism evidence="6 7">
    <name type="scientific">Smittium mucronatum</name>
    <dbReference type="NCBI Taxonomy" id="133383"/>
    <lineage>
        <taxon>Eukaryota</taxon>
        <taxon>Fungi</taxon>
        <taxon>Fungi incertae sedis</taxon>
        <taxon>Zoopagomycota</taxon>
        <taxon>Kickxellomycotina</taxon>
        <taxon>Harpellomycetes</taxon>
        <taxon>Harpellales</taxon>
        <taxon>Legeriomycetaceae</taxon>
        <taxon>Smittium</taxon>
    </lineage>
</organism>
<evidence type="ECO:0000313" key="7">
    <source>
        <dbReference type="Proteomes" id="UP000187455"/>
    </source>
</evidence>
<dbReference type="GO" id="GO:0000338">
    <property type="term" value="P:protein deneddylation"/>
    <property type="evidence" value="ECO:0007669"/>
    <property type="project" value="TreeGrafter"/>
</dbReference>
<sequence>MRSKTSDGQLFCYHGTTIYDSAAETILDGGWLQDSIVDIECAREALPPEIEEMDYFFMPTNNGDTYNVHGSHWSLLVYEKSKNIFRYYDSLKKSNLEPSRILIERLCILLNKDKTNLVIERSEQQLNDSDCGIYVIIFTEVLIKKLIKSSYPPFQTNPDKIFNKSLLELGTGSFSRFMKSASYDSVSDRSSTSSLNKNHESDEYFWCLEELPYSPHIKRKELMSLIRHFSEKN</sequence>
<gene>
    <name evidence="6" type="ORF">AYI68_g4724</name>
</gene>
<dbReference type="OrthoDB" id="5065855at2759"/>
<dbReference type="GO" id="GO:0019784">
    <property type="term" value="F:deNEDDylase activity"/>
    <property type="evidence" value="ECO:0007669"/>
    <property type="project" value="InterPro"/>
</dbReference>
<keyword evidence="4" id="KW-0788">Thiol protease</keyword>
<dbReference type="InterPro" id="IPR038765">
    <property type="entry name" value="Papain-like_cys_pep_sf"/>
</dbReference>
<reference evidence="6 7" key="1">
    <citation type="journal article" date="2016" name="Mol. Biol. Evol.">
        <title>Genome-Wide Survey of Gut Fungi (Harpellales) Reveals the First Horizontally Transferred Ubiquitin Gene from a Mosquito Host.</title>
        <authorList>
            <person name="Wang Y."/>
            <person name="White M.M."/>
            <person name="Kvist S."/>
            <person name="Moncalvo J.M."/>
        </authorList>
    </citation>
    <scope>NUCLEOTIDE SEQUENCE [LARGE SCALE GENOMIC DNA]</scope>
    <source>
        <strain evidence="6 7">ALG-7-W6</strain>
    </source>
</reference>
<evidence type="ECO:0000256" key="2">
    <source>
        <dbReference type="ARBA" id="ARBA00022670"/>
    </source>
</evidence>
<keyword evidence="7" id="KW-1185">Reference proteome</keyword>
<evidence type="ECO:0000313" key="6">
    <source>
        <dbReference type="EMBL" id="OLY81173.1"/>
    </source>
</evidence>
<comment type="caution">
    <text evidence="6">The sequence shown here is derived from an EMBL/GenBank/DDBJ whole genome shotgun (WGS) entry which is preliminary data.</text>
</comment>
<dbReference type="PANTHER" id="PTHR46468:SF1">
    <property type="entry name" value="SENTRIN-SPECIFIC PROTEASE 8"/>
    <property type="match status" value="1"/>
</dbReference>
<dbReference type="PANTHER" id="PTHR46468">
    <property type="entry name" value="SENTRIN-SPECIFIC PROTEASE 8"/>
    <property type="match status" value="1"/>
</dbReference>
<evidence type="ECO:0000259" key="5">
    <source>
        <dbReference type="PROSITE" id="PS50600"/>
    </source>
</evidence>
<evidence type="ECO:0000256" key="3">
    <source>
        <dbReference type="ARBA" id="ARBA00022801"/>
    </source>
</evidence>
<dbReference type="InterPro" id="IPR044613">
    <property type="entry name" value="Nep1/2-like"/>
</dbReference>
<evidence type="ECO:0000256" key="1">
    <source>
        <dbReference type="ARBA" id="ARBA00005234"/>
    </source>
</evidence>
<feature type="domain" description="Ubiquitin-like protease family profile" evidence="5">
    <location>
        <begin position="1"/>
        <end position="142"/>
    </location>
</feature>
<accession>A0A1R0GW99</accession>
<dbReference type="InterPro" id="IPR003653">
    <property type="entry name" value="Peptidase_C48_C"/>
</dbReference>